<evidence type="ECO:0000313" key="3">
    <source>
        <dbReference type="Proteomes" id="UP001152888"/>
    </source>
</evidence>
<feature type="chain" id="PRO_5040383166" evidence="1">
    <location>
        <begin position="27"/>
        <end position="117"/>
    </location>
</feature>
<accession>A0A9P0NTX0</accession>
<proteinExistence type="predicted"/>
<protein>
    <submittedName>
        <fullName evidence="2">Uncharacterized protein</fullName>
    </submittedName>
</protein>
<feature type="signal peptide" evidence="1">
    <location>
        <begin position="1"/>
        <end position="26"/>
    </location>
</feature>
<reference evidence="2" key="1">
    <citation type="submission" date="2022-03" db="EMBL/GenBank/DDBJ databases">
        <authorList>
            <person name="Sayadi A."/>
        </authorList>
    </citation>
    <scope>NUCLEOTIDE SEQUENCE</scope>
</reference>
<comment type="caution">
    <text evidence="2">The sequence shown here is derived from an EMBL/GenBank/DDBJ whole genome shotgun (WGS) entry which is preliminary data.</text>
</comment>
<dbReference type="EMBL" id="CAKOFQ010006679">
    <property type="protein sequence ID" value="CAH1958828.1"/>
    <property type="molecule type" value="Genomic_DNA"/>
</dbReference>
<dbReference type="AlphaFoldDB" id="A0A9P0NTX0"/>
<sequence>MTTACMNRRLFHVLICFQSLCFPILCEKPNLKYTGIGLEDNLLKQNVTIKHIVMDFSGFHQEIKGRNFTRLTRSPVKDGVSKNITMVLENLLKNYESSQLPTHGKAIQINQVSLTPL</sequence>
<dbReference type="Proteomes" id="UP001152888">
    <property type="component" value="Unassembled WGS sequence"/>
</dbReference>
<gene>
    <name evidence="2" type="ORF">ACAOBT_LOCUS2871</name>
</gene>
<keyword evidence="3" id="KW-1185">Reference proteome</keyword>
<organism evidence="2 3">
    <name type="scientific">Acanthoscelides obtectus</name>
    <name type="common">Bean weevil</name>
    <name type="synonym">Bruchus obtectus</name>
    <dbReference type="NCBI Taxonomy" id="200917"/>
    <lineage>
        <taxon>Eukaryota</taxon>
        <taxon>Metazoa</taxon>
        <taxon>Ecdysozoa</taxon>
        <taxon>Arthropoda</taxon>
        <taxon>Hexapoda</taxon>
        <taxon>Insecta</taxon>
        <taxon>Pterygota</taxon>
        <taxon>Neoptera</taxon>
        <taxon>Endopterygota</taxon>
        <taxon>Coleoptera</taxon>
        <taxon>Polyphaga</taxon>
        <taxon>Cucujiformia</taxon>
        <taxon>Chrysomeloidea</taxon>
        <taxon>Chrysomelidae</taxon>
        <taxon>Bruchinae</taxon>
        <taxon>Bruchini</taxon>
        <taxon>Acanthoscelides</taxon>
    </lineage>
</organism>
<evidence type="ECO:0000256" key="1">
    <source>
        <dbReference type="SAM" id="SignalP"/>
    </source>
</evidence>
<name>A0A9P0NTX0_ACAOB</name>
<dbReference type="OrthoDB" id="6774405at2759"/>
<keyword evidence="1" id="KW-0732">Signal</keyword>
<evidence type="ECO:0000313" key="2">
    <source>
        <dbReference type="EMBL" id="CAH1958828.1"/>
    </source>
</evidence>